<accession>A0ABQ8EV86</accession>
<organism evidence="5 6">
    <name type="scientific">Batrachochytrium salamandrivorans</name>
    <dbReference type="NCBI Taxonomy" id="1357716"/>
    <lineage>
        <taxon>Eukaryota</taxon>
        <taxon>Fungi</taxon>
        <taxon>Fungi incertae sedis</taxon>
        <taxon>Chytridiomycota</taxon>
        <taxon>Chytridiomycota incertae sedis</taxon>
        <taxon>Chytridiomycetes</taxon>
        <taxon>Rhizophydiales</taxon>
        <taxon>Rhizophydiales incertae sedis</taxon>
        <taxon>Batrachochytrium</taxon>
    </lineage>
</organism>
<dbReference type="PANTHER" id="PTHR19965:SF82">
    <property type="entry name" value="THO COMPLEX SUBUNIT 4"/>
    <property type="match status" value="1"/>
</dbReference>
<dbReference type="InterPro" id="IPR000504">
    <property type="entry name" value="RRM_dom"/>
</dbReference>
<keyword evidence="1 2" id="KW-0694">RNA-binding</keyword>
<dbReference type="Proteomes" id="UP001648503">
    <property type="component" value="Unassembled WGS sequence"/>
</dbReference>
<evidence type="ECO:0000259" key="4">
    <source>
        <dbReference type="PROSITE" id="PS50102"/>
    </source>
</evidence>
<dbReference type="InterPro" id="IPR051229">
    <property type="entry name" value="ALYREF_mRNA_export"/>
</dbReference>
<dbReference type="InterPro" id="IPR012677">
    <property type="entry name" value="Nucleotide-bd_a/b_plait_sf"/>
</dbReference>
<evidence type="ECO:0000256" key="2">
    <source>
        <dbReference type="PROSITE-ProRule" id="PRU00176"/>
    </source>
</evidence>
<evidence type="ECO:0000256" key="1">
    <source>
        <dbReference type="ARBA" id="ARBA00022884"/>
    </source>
</evidence>
<feature type="compositionally biased region" description="Basic and acidic residues" evidence="3">
    <location>
        <begin position="38"/>
        <end position="48"/>
    </location>
</feature>
<feature type="domain" description="RRM" evidence="4">
    <location>
        <begin position="96"/>
        <end position="174"/>
    </location>
</feature>
<dbReference type="Pfam" id="PF00076">
    <property type="entry name" value="RRM_1"/>
    <property type="match status" value="1"/>
</dbReference>
<dbReference type="InterPro" id="IPR035979">
    <property type="entry name" value="RBD_domain_sf"/>
</dbReference>
<feature type="compositionally biased region" description="Basic and acidic residues" evidence="3">
    <location>
        <begin position="1"/>
        <end position="13"/>
    </location>
</feature>
<dbReference type="SMART" id="SM00360">
    <property type="entry name" value="RRM"/>
    <property type="match status" value="1"/>
</dbReference>
<reference evidence="5 6" key="1">
    <citation type="submission" date="2021-02" db="EMBL/GenBank/DDBJ databases">
        <title>Variation within the Batrachochytrium salamandrivorans European outbreak.</title>
        <authorList>
            <person name="Kelly M."/>
            <person name="Pasmans F."/>
            <person name="Shea T.P."/>
            <person name="Munoz J.F."/>
            <person name="Carranza S."/>
            <person name="Cuomo C.A."/>
            <person name="Martel A."/>
        </authorList>
    </citation>
    <scope>NUCLEOTIDE SEQUENCE [LARGE SCALE GENOMIC DNA]</scope>
    <source>
        <strain evidence="5 6">AMFP18/2</strain>
    </source>
</reference>
<name>A0ABQ8EV86_9FUNG</name>
<evidence type="ECO:0000313" key="5">
    <source>
        <dbReference type="EMBL" id="KAH6587080.1"/>
    </source>
</evidence>
<dbReference type="PANTHER" id="PTHR19965">
    <property type="entry name" value="RNA AND EXPORT FACTOR BINDING PROTEIN"/>
    <property type="match status" value="1"/>
</dbReference>
<feature type="region of interest" description="Disordered" evidence="3">
    <location>
        <begin position="1"/>
        <end position="48"/>
    </location>
</feature>
<dbReference type="EMBL" id="JAFCIX010000569">
    <property type="protein sequence ID" value="KAH6587080.1"/>
    <property type="molecule type" value="Genomic_DNA"/>
</dbReference>
<feature type="region of interest" description="Disordered" evidence="3">
    <location>
        <begin position="215"/>
        <end position="300"/>
    </location>
</feature>
<keyword evidence="6" id="KW-1185">Reference proteome</keyword>
<evidence type="ECO:0000256" key="3">
    <source>
        <dbReference type="SAM" id="MobiDB-lite"/>
    </source>
</evidence>
<comment type="caution">
    <text evidence="5">The sequence shown here is derived from an EMBL/GenBank/DDBJ whole genome shotgun (WGS) entry which is preliminary data.</text>
</comment>
<evidence type="ECO:0000313" key="6">
    <source>
        <dbReference type="Proteomes" id="UP001648503"/>
    </source>
</evidence>
<dbReference type="CDD" id="cd12418">
    <property type="entry name" value="RRM_Aly_REF_like"/>
    <property type="match status" value="1"/>
</dbReference>
<feature type="region of interest" description="Disordered" evidence="3">
    <location>
        <begin position="66"/>
        <end position="93"/>
    </location>
</feature>
<feature type="compositionally biased region" description="Polar residues" evidence="3">
    <location>
        <begin position="289"/>
        <end position="300"/>
    </location>
</feature>
<gene>
    <name evidence="5" type="ORF">BASA50_000127</name>
</gene>
<dbReference type="SUPFAM" id="SSF54928">
    <property type="entry name" value="RNA-binding domain, RBD"/>
    <property type="match status" value="1"/>
</dbReference>
<dbReference type="Gene3D" id="3.30.70.330">
    <property type="match status" value="1"/>
</dbReference>
<sequence>MRTDGLVDGRRLGDAAGSRSRPYGRPARRGRGNGSTVRDGHDRRDGGNLDAKWEHDCFVVDTGLDHRQGSGGSRHRHGAAAAAAAGDDDNRTESKQTVRVTNLHWDVSSEDLKELFGYEQKQLLSATIKYDSAGRSDGEATLVFASLKMARNAISEYHLRELDGMEMRLEMVDTAKPVMSRLGRAPGSAAGKAGTSGGIIDRLGKPSVFQRLGKTLDSRLGGKSSSTGSRVRDDLGRERGHRADGDWRAARIDMDAPDSQGKQTRFNSRRGYTGSFDERAGARRKEHPSTSASKVSRSQMRAENLDADLDAYMQDVNMDGGGDASFSNDASRAILPPQRRQIISYADTEPSAVDVATL</sequence>
<protein>
    <recommendedName>
        <fullName evidence="4">RRM domain-containing protein</fullName>
    </recommendedName>
</protein>
<dbReference type="PROSITE" id="PS50102">
    <property type="entry name" value="RRM"/>
    <property type="match status" value="1"/>
</dbReference>
<proteinExistence type="predicted"/>
<feature type="compositionally biased region" description="Basic and acidic residues" evidence="3">
    <location>
        <begin position="230"/>
        <end position="254"/>
    </location>
</feature>